<evidence type="ECO:0000256" key="8">
    <source>
        <dbReference type="ARBA" id="ARBA00023242"/>
    </source>
</evidence>
<dbReference type="Pfam" id="PF00929">
    <property type="entry name" value="RNase_T"/>
    <property type="match status" value="1"/>
</dbReference>
<evidence type="ECO:0000256" key="5">
    <source>
        <dbReference type="ARBA" id="ARBA00022722"/>
    </source>
</evidence>
<dbReference type="OrthoDB" id="8191639at2759"/>
<evidence type="ECO:0000313" key="12">
    <source>
        <dbReference type="EMBL" id="AMD22855.1"/>
    </source>
</evidence>
<feature type="region of interest" description="Disordered" evidence="10">
    <location>
        <begin position="32"/>
        <end position="52"/>
    </location>
</feature>
<dbReference type="PANTHER" id="PTHR12801">
    <property type="entry name" value="RNA EXONUCLEASE REXO1 / RECO3 FAMILY MEMBER-RELATED"/>
    <property type="match status" value="1"/>
</dbReference>
<dbReference type="GO" id="GO:0006364">
    <property type="term" value="P:rRNA processing"/>
    <property type="evidence" value="ECO:0007669"/>
    <property type="project" value="UniProtKB-KW"/>
</dbReference>
<dbReference type="InterPro" id="IPR037431">
    <property type="entry name" value="REX4_DEDDh_dom"/>
</dbReference>
<evidence type="ECO:0000256" key="6">
    <source>
        <dbReference type="ARBA" id="ARBA00022801"/>
    </source>
</evidence>
<keyword evidence="13" id="KW-1185">Reference proteome</keyword>
<keyword evidence="4" id="KW-0698">rRNA processing</keyword>
<dbReference type="GO" id="GO:0003676">
    <property type="term" value="F:nucleic acid binding"/>
    <property type="evidence" value="ECO:0007669"/>
    <property type="project" value="InterPro"/>
</dbReference>
<dbReference type="InterPro" id="IPR012337">
    <property type="entry name" value="RNaseH-like_sf"/>
</dbReference>
<dbReference type="SUPFAM" id="SSF53098">
    <property type="entry name" value="Ribonuclease H-like"/>
    <property type="match status" value="1"/>
</dbReference>
<gene>
    <name evidence="12" type="ORF">AW171_hschr84914</name>
</gene>
<accession>A0A0X8HWP2</accession>
<evidence type="ECO:0000256" key="1">
    <source>
        <dbReference type="ARBA" id="ARBA00004123"/>
    </source>
</evidence>
<dbReference type="InterPro" id="IPR013520">
    <property type="entry name" value="Ribonucl_H"/>
</dbReference>
<reference evidence="12 13" key="1">
    <citation type="submission" date="2016-01" db="EMBL/GenBank/DDBJ databases">
        <title>Genome sequence of the yeast Holleya sinecauda.</title>
        <authorList>
            <person name="Dietrich F.S."/>
        </authorList>
    </citation>
    <scope>NUCLEOTIDE SEQUENCE [LARGE SCALE GENOMIC DNA]</scope>
    <source>
        <strain evidence="12 13">ATCC 58844</strain>
    </source>
</reference>
<name>A0A0X8HWP2_9SACH</name>
<dbReference type="PANTHER" id="PTHR12801:SF45">
    <property type="entry name" value="RNA EXONUCLEASE 4"/>
    <property type="match status" value="1"/>
</dbReference>
<dbReference type="FunFam" id="3.30.420.10:FF:000007">
    <property type="entry name" value="Interferon-stimulated exonuclease gene 20"/>
    <property type="match status" value="1"/>
</dbReference>
<evidence type="ECO:0000256" key="4">
    <source>
        <dbReference type="ARBA" id="ARBA00022552"/>
    </source>
</evidence>
<feature type="compositionally biased region" description="Basic and acidic residues" evidence="10">
    <location>
        <begin position="66"/>
        <end position="75"/>
    </location>
</feature>
<keyword evidence="5" id="KW-0540">Nuclease</keyword>
<dbReference type="CDD" id="cd06144">
    <property type="entry name" value="REX4_like"/>
    <property type="match status" value="1"/>
</dbReference>
<evidence type="ECO:0000256" key="7">
    <source>
        <dbReference type="ARBA" id="ARBA00022839"/>
    </source>
</evidence>
<dbReference type="GO" id="GO:0005634">
    <property type="term" value="C:nucleus"/>
    <property type="evidence" value="ECO:0007669"/>
    <property type="project" value="UniProtKB-SubCell"/>
</dbReference>
<organism evidence="12 13">
    <name type="scientific">Eremothecium sinecaudum</name>
    <dbReference type="NCBI Taxonomy" id="45286"/>
    <lineage>
        <taxon>Eukaryota</taxon>
        <taxon>Fungi</taxon>
        <taxon>Dikarya</taxon>
        <taxon>Ascomycota</taxon>
        <taxon>Saccharomycotina</taxon>
        <taxon>Saccharomycetes</taxon>
        <taxon>Saccharomycetales</taxon>
        <taxon>Saccharomycetaceae</taxon>
        <taxon>Eremothecium</taxon>
    </lineage>
</organism>
<feature type="compositionally biased region" description="Basic residues" evidence="10">
    <location>
        <begin position="86"/>
        <end position="103"/>
    </location>
</feature>
<keyword evidence="6" id="KW-0378">Hydrolase</keyword>
<comment type="subcellular location">
    <subcellularLocation>
        <location evidence="1">Nucleus</location>
    </subcellularLocation>
</comment>
<evidence type="ECO:0000256" key="9">
    <source>
        <dbReference type="ARBA" id="ARBA00025599"/>
    </source>
</evidence>
<dbReference type="GeneID" id="28726220"/>
<dbReference type="SMART" id="SM00479">
    <property type="entry name" value="EXOIII"/>
    <property type="match status" value="1"/>
</dbReference>
<dbReference type="Gene3D" id="3.30.420.10">
    <property type="entry name" value="Ribonuclease H-like superfamily/Ribonuclease H"/>
    <property type="match status" value="1"/>
</dbReference>
<dbReference type="EMBL" id="CP014248">
    <property type="protein sequence ID" value="AMD22855.1"/>
    <property type="molecule type" value="Genomic_DNA"/>
</dbReference>
<dbReference type="STRING" id="45286.A0A0X8HWP2"/>
<protein>
    <recommendedName>
        <fullName evidence="3">RNA exonuclease 4</fullName>
    </recommendedName>
</protein>
<dbReference type="AlphaFoldDB" id="A0A0X8HWP2"/>
<dbReference type="InterPro" id="IPR047021">
    <property type="entry name" value="REXO1/3/4-like"/>
</dbReference>
<evidence type="ECO:0000313" key="13">
    <source>
        <dbReference type="Proteomes" id="UP000243052"/>
    </source>
</evidence>
<dbReference type="RefSeq" id="XP_017989851.1">
    <property type="nucleotide sequence ID" value="XM_018134362.1"/>
</dbReference>
<dbReference type="GO" id="GO:0000027">
    <property type="term" value="P:ribosomal large subunit assembly"/>
    <property type="evidence" value="ECO:0007669"/>
    <property type="project" value="TreeGrafter"/>
</dbReference>
<dbReference type="InterPro" id="IPR036397">
    <property type="entry name" value="RNaseH_sf"/>
</dbReference>
<feature type="region of interest" description="Disordered" evidence="10">
    <location>
        <begin position="66"/>
        <end position="103"/>
    </location>
</feature>
<evidence type="ECO:0000256" key="2">
    <source>
        <dbReference type="ARBA" id="ARBA00010489"/>
    </source>
</evidence>
<evidence type="ECO:0000256" key="3">
    <source>
        <dbReference type="ARBA" id="ARBA00016937"/>
    </source>
</evidence>
<evidence type="ECO:0000259" key="11">
    <source>
        <dbReference type="SMART" id="SM00479"/>
    </source>
</evidence>
<keyword evidence="7" id="KW-0269">Exonuclease</keyword>
<dbReference type="GO" id="GO:0008408">
    <property type="term" value="F:3'-5' exonuclease activity"/>
    <property type="evidence" value="ECO:0007669"/>
    <property type="project" value="InterPro"/>
</dbReference>
<feature type="domain" description="Exonuclease" evidence="11">
    <location>
        <begin position="107"/>
        <end position="269"/>
    </location>
</feature>
<keyword evidence="8" id="KW-0539">Nucleus</keyword>
<comment type="similarity">
    <text evidence="2">Belongs to the REXO4 family.</text>
</comment>
<evidence type="ECO:0000256" key="10">
    <source>
        <dbReference type="SAM" id="MobiDB-lite"/>
    </source>
</evidence>
<comment type="function">
    <text evidence="9">Exoribonuclease involved in ribosome biosynthesis. Involved in the processing of ITS1, the internal transcribed spacer localized between the 18S and 5.8S rRNAs.</text>
</comment>
<sequence length="279" mass="31337">MTLSCNWKKLESVLDGNAGNLDTKRRKKGIGCKIDTKSSSSPSLKVHKSVKTSRIMKMVESMNKEIESAKTKNNKEIALNENTSNSKKKKKKKKKPTSNNRKPKIGKYIALDCEFVGVGYRGKVSALARVTAVNYCGEQLLNLYVKPKEQVTDWRTWVSGIRPEDMKNAVNFDVARKAVADLIEGRILIGHSISKDLKVLRLSHPRNLTRDTAMCGFLKEKYGYIGTPSLKKLATDVLGIEIQKAEHSSLEDAKATLEIYKAHKADYDSTLYSRNNRND</sequence>
<proteinExistence type="inferred from homology"/>
<dbReference type="Proteomes" id="UP000243052">
    <property type="component" value="Chromosome viii"/>
</dbReference>